<dbReference type="Pfam" id="PF17676">
    <property type="entry name" value="Peptidase_S66C"/>
    <property type="match status" value="1"/>
</dbReference>
<comment type="similarity">
    <text evidence="1">Belongs to the peptidase S66 family.</text>
</comment>
<dbReference type="InterPro" id="IPR040921">
    <property type="entry name" value="Peptidase_S66C"/>
</dbReference>
<dbReference type="Pfam" id="PF02016">
    <property type="entry name" value="Peptidase_S66"/>
    <property type="match status" value="1"/>
</dbReference>
<dbReference type="PANTHER" id="PTHR30237">
    <property type="entry name" value="MURAMOYLTETRAPEPTIDE CARBOXYPEPTIDASE"/>
    <property type="match status" value="1"/>
</dbReference>
<sequence>MPPHAYPPKPRPGDRVAVLSPSAGLPAIFPHVYELGLRRLRDLFELEPVEYPTTRVMNADPRDRARDLNAAFADPSITAVLATVGGEDQVRVVPHLDETVLRANPKPFFGYSDNTNLLTRLFDLGVVAYHGGSVLVHLGRPGSPHPLSMQSLRAALFTHDWHELTAATEYGDEPNDWRDPASLDRPPVMFPATPWSWLGPERVVEGPLWGGSLEVLSWILQAGRIGPSSAYAGCVFVLETSEALPTAVEVYRILRNMGERGLLAGFPAVLVGRPKAWEFDTPLAPEQKREYAAAQRAAVTRALAEYAPDAVVVFDLDIGHTDPQLILPIGGTARVDAIQQRITVRY</sequence>
<proteinExistence type="inferred from homology"/>
<dbReference type="Proteomes" id="UP000242415">
    <property type="component" value="Unassembled WGS sequence"/>
</dbReference>
<accession>A0A1H3MBY2</accession>
<evidence type="ECO:0000313" key="5">
    <source>
        <dbReference type="EMBL" id="SDY74232.1"/>
    </source>
</evidence>
<evidence type="ECO:0000259" key="3">
    <source>
        <dbReference type="Pfam" id="PF02016"/>
    </source>
</evidence>
<dbReference type="InterPro" id="IPR029062">
    <property type="entry name" value="Class_I_gatase-like"/>
</dbReference>
<dbReference type="CDD" id="cd07062">
    <property type="entry name" value="Peptidase_S66_mccF_like"/>
    <property type="match status" value="1"/>
</dbReference>
<dbReference type="Gene3D" id="3.40.50.10740">
    <property type="entry name" value="Class I glutamine amidotransferase-like"/>
    <property type="match status" value="1"/>
</dbReference>
<dbReference type="STRING" id="405436.SAMN05444365_103317"/>
<name>A0A1H3MBY2_9ACTN</name>
<dbReference type="RefSeq" id="WP_091555232.1">
    <property type="nucleotide sequence ID" value="NZ_FNPH01000003.1"/>
</dbReference>
<dbReference type="PANTHER" id="PTHR30237:SF4">
    <property type="entry name" value="LD-CARBOXYPEPTIDASE C-TERMINAL DOMAIN-CONTAINING PROTEIN"/>
    <property type="match status" value="1"/>
</dbReference>
<dbReference type="InterPro" id="IPR027461">
    <property type="entry name" value="Carboxypeptidase_A_C_sf"/>
</dbReference>
<feature type="domain" description="LD-carboxypeptidase C-terminal" evidence="4">
    <location>
        <begin position="205"/>
        <end position="335"/>
    </location>
</feature>
<dbReference type="OrthoDB" id="9807329at2"/>
<keyword evidence="6" id="KW-1185">Reference proteome</keyword>
<evidence type="ECO:0000256" key="1">
    <source>
        <dbReference type="ARBA" id="ARBA00010233"/>
    </source>
</evidence>
<organism evidence="5 6">
    <name type="scientific">Micromonospora pattaloongensis</name>
    <dbReference type="NCBI Taxonomy" id="405436"/>
    <lineage>
        <taxon>Bacteria</taxon>
        <taxon>Bacillati</taxon>
        <taxon>Actinomycetota</taxon>
        <taxon>Actinomycetes</taxon>
        <taxon>Micromonosporales</taxon>
        <taxon>Micromonosporaceae</taxon>
        <taxon>Micromonospora</taxon>
    </lineage>
</organism>
<dbReference type="GO" id="GO:0004180">
    <property type="term" value="F:carboxypeptidase activity"/>
    <property type="evidence" value="ECO:0007669"/>
    <property type="project" value="UniProtKB-KW"/>
</dbReference>
<dbReference type="SUPFAM" id="SSF141986">
    <property type="entry name" value="LD-carboxypeptidase A C-terminal domain-like"/>
    <property type="match status" value="1"/>
</dbReference>
<dbReference type="SUPFAM" id="SSF52317">
    <property type="entry name" value="Class I glutamine amidotransferase-like"/>
    <property type="match status" value="1"/>
</dbReference>
<dbReference type="AlphaFoldDB" id="A0A1H3MBY2"/>
<evidence type="ECO:0000259" key="4">
    <source>
        <dbReference type="Pfam" id="PF17676"/>
    </source>
</evidence>
<keyword evidence="5" id="KW-0121">Carboxypeptidase</keyword>
<dbReference type="InterPro" id="IPR003507">
    <property type="entry name" value="S66_fam"/>
</dbReference>
<dbReference type="InterPro" id="IPR027478">
    <property type="entry name" value="LdcA_N"/>
</dbReference>
<evidence type="ECO:0000256" key="2">
    <source>
        <dbReference type="ARBA" id="ARBA00022801"/>
    </source>
</evidence>
<dbReference type="InterPro" id="IPR040449">
    <property type="entry name" value="Peptidase_S66_N"/>
</dbReference>
<keyword evidence="2" id="KW-0378">Hydrolase</keyword>
<protein>
    <submittedName>
        <fullName evidence="5">Muramoyltetrapeptide carboxypeptidase LdcA (Peptidoglycan recycling)</fullName>
    </submittedName>
</protein>
<keyword evidence="5" id="KW-0645">Protease</keyword>
<gene>
    <name evidence="5" type="ORF">SAMN05444365_103317</name>
</gene>
<dbReference type="EMBL" id="FNPH01000003">
    <property type="protein sequence ID" value="SDY74232.1"/>
    <property type="molecule type" value="Genomic_DNA"/>
</dbReference>
<evidence type="ECO:0000313" key="6">
    <source>
        <dbReference type="Proteomes" id="UP000242415"/>
    </source>
</evidence>
<feature type="domain" description="LD-carboxypeptidase N-terminal" evidence="3">
    <location>
        <begin position="16"/>
        <end position="131"/>
    </location>
</feature>
<reference evidence="6" key="1">
    <citation type="submission" date="2016-10" db="EMBL/GenBank/DDBJ databases">
        <authorList>
            <person name="Varghese N."/>
            <person name="Submissions S."/>
        </authorList>
    </citation>
    <scope>NUCLEOTIDE SEQUENCE [LARGE SCALE GENOMIC DNA]</scope>
    <source>
        <strain evidence="6">DSM 45245</strain>
    </source>
</reference>
<dbReference type="Gene3D" id="3.50.30.60">
    <property type="entry name" value="LD-carboxypeptidase A C-terminal domain-like"/>
    <property type="match status" value="1"/>
</dbReference>